<organism evidence="1 2">
    <name type="scientific">Coniosporium uncinatum</name>
    <dbReference type="NCBI Taxonomy" id="93489"/>
    <lineage>
        <taxon>Eukaryota</taxon>
        <taxon>Fungi</taxon>
        <taxon>Dikarya</taxon>
        <taxon>Ascomycota</taxon>
        <taxon>Pezizomycotina</taxon>
        <taxon>Dothideomycetes</taxon>
        <taxon>Dothideomycetes incertae sedis</taxon>
        <taxon>Coniosporium</taxon>
    </lineage>
</organism>
<feature type="non-terminal residue" evidence="1">
    <location>
        <position position="385"/>
    </location>
</feature>
<sequence length="385" mass="41854">YGIPVTKSGNTCAFTLDQPHYLIIKIDGRRQLVLLADPWDDQPTTGSGILNVQTEYGADATGSNYATSAIQSAIDDANKAGGGTVYVPPGLYKCGNLVLSSNVHLHLAGGSVLRFAGTTAGADKDQYKTWWYKNGQPYTFWIRTEFYSENISITGRGTLDGNGHSTFPNSANPDGMGVTILAPMLTGKFHYNGPIIREASFWAFNVISVTGATIRNLKVLERMDMGENDGIDVNQSSDVLVQRSLAIAWDDPFSTKTWGRKQTGVFMHIPGNDPTIPGKPNPNRNITFEHAVSWTGCFGMKVGQGTFEDQIGITFRDVVVYDAAVGIGVHHRSGNARASDILFENIDIERLSWENGGKTTWLAVYVEDRNEGVGPIGDVVVRGVK</sequence>
<keyword evidence="2" id="KW-1185">Reference proteome</keyword>
<evidence type="ECO:0000313" key="1">
    <source>
        <dbReference type="EMBL" id="KAK3044589.1"/>
    </source>
</evidence>
<feature type="non-terminal residue" evidence="1">
    <location>
        <position position="1"/>
    </location>
</feature>
<dbReference type="EMBL" id="JAWDJW010011738">
    <property type="protein sequence ID" value="KAK3044589.1"/>
    <property type="molecule type" value="Genomic_DNA"/>
</dbReference>
<dbReference type="Proteomes" id="UP001186974">
    <property type="component" value="Unassembled WGS sequence"/>
</dbReference>
<accession>A0ACC3CU90</accession>
<gene>
    <name evidence="1" type="ORF">LTS18_000873</name>
</gene>
<evidence type="ECO:0000313" key="2">
    <source>
        <dbReference type="Proteomes" id="UP001186974"/>
    </source>
</evidence>
<comment type="caution">
    <text evidence="1">The sequence shown here is derived from an EMBL/GenBank/DDBJ whole genome shotgun (WGS) entry which is preliminary data.</text>
</comment>
<reference evidence="1" key="1">
    <citation type="submission" date="2024-09" db="EMBL/GenBank/DDBJ databases">
        <title>Black Yeasts Isolated from many extreme environments.</title>
        <authorList>
            <person name="Coleine C."/>
            <person name="Stajich J.E."/>
            <person name="Selbmann L."/>
        </authorList>
    </citation>
    <scope>NUCLEOTIDE SEQUENCE</scope>
    <source>
        <strain evidence="1">CCFEE 5737</strain>
    </source>
</reference>
<proteinExistence type="predicted"/>
<name>A0ACC3CU90_9PEZI</name>
<protein>
    <submittedName>
        <fullName evidence="1">Uncharacterized protein</fullName>
    </submittedName>
</protein>